<evidence type="ECO:0008006" key="3">
    <source>
        <dbReference type="Google" id="ProtNLM"/>
    </source>
</evidence>
<comment type="caution">
    <text evidence="1">The sequence shown here is derived from an EMBL/GenBank/DDBJ whole genome shotgun (WGS) entry which is preliminary data.</text>
</comment>
<dbReference type="OrthoDB" id="1274715at2"/>
<gene>
    <name evidence="1" type="ORF">DDR33_03670</name>
</gene>
<dbReference type="Gene3D" id="2.180.10.10">
    <property type="entry name" value="RHS repeat-associated core"/>
    <property type="match status" value="1"/>
</dbReference>
<sequence>MVGRWNVVDPFSEKNHFESPYVFVHNNPIIFVDPDGRDGIIRWTNNNIIKYLKE</sequence>
<dbReference type="EMBL" id="QEAS01000002">
    <property type="protein sequence ID" value="PWG82126.1"/>
    <property type="molecule type" value="Genomic_DNA"/>
</dbReference>
<proteinExistence type="predicted"/>
<accession>A0A2U2PL39</accession>
<keyword evidence="2" id="KW-1185">Reference proteome</keyword>
<dbReference type="AlphaFoldDB" id="A0A2U2PL39"/>
<evidence type="ECO:0000313" key="2">
    <source>
        <dbReference type="Proteomes" id="UP000245647"/>
    </source>
</evidence>
<reference evidence="1 2" key="1">
    <citation type="submission" date="2018-04" db="EMBL/GenBank/DDBJ databases">
        <title>Pedobacter chongqingensis sp. nov., isolated from a rottenly hemp rope.</title>
        <authorList>
            <person name="Cai Y."/>
        </authorList>
    </citation>
    <scope>NUCLEOTIDE SEQUENCE [LARGE SCALE GENOMIC DNA]</scope>
    <source>
        <strain evidence="1 2">FJ4-8</strain>
    </source>
</reference>
<protein>
    <recommendedName>
        <fullName evidence="3">RHS repeat-associated core domain-containing protein</fullName>
    </recommendedName>
</protein>
<evidence type="ECO:0000313" key="1">
    <source>
        <dbReference type="EMBL" id="PWG82126.1"/>
    </source>
</evidence>
<dbReference type="Proteomes" id="UP000245647">
    <property type="component" value="Unassembled WGS sequence"/>
</dbReference>
<organism evidence="1 2">
    <name type="scientific">Pararcticibacter amylolyticus</name>
    <dbReference type="NCBI Taxonomy" id="2173175"/>
    <lineage>
        <taxon>Bacteria</taxon>
        <taxon>Pseudomonadati</taxon>
        <taxon>Bacteroidota</taxon>
        <taxon>Sphingobacteriia</taxon>
        <taxon>Sphingobacteriales</taxon>
        <taxon>Sphingobacteriaceae</taxon>
        <taxon>Pararcticibacter</taxon>
    </lineage>
</organism>
<name>A0A2U2PL39_9SPHI</name>